<dbReference type="SUPFAM" id="SSF52087">
    <property type="entry name" value="CRAL/TRIO domain"/>
    <property type="match status" value="1"/>
</dbReference>
<evidence type="ECO:0000313" key="5">
    <source>
        <dbReference type="EMBL" id="CAD7274539.1"/>
    </source>
</evidence>
<sequence length="895" mass="101935">MVQSYQSPVRVYKYPFELVMAAYERRFPTCELIPVFVGSDTIKEETASDGSTHVIERRCRLNVDAPYLLKKIIGMEHVLFIQKNSLDRRNRVLKIEAYNESFATRVIINETCTYSVHPEEPQWTCFEQEASLDVKSFFGFESTVEKVAMKQYSLNISKGKEIIEHFINELRKEGITEVPIWSQPSLPGAENKRASVRRKKSGSEVGAAASTPGSASGGASGPSSRKGSEAGTLLAASGSVTGGDEIEVGDEGDEDNDDDDDEFHSGSDGEEEEEKEEAGAREKGEEMTRRKSKLERTLSGDEAAMFKLEADYIQRCLGELTPLQESRLVQLKTWVAELQKGKMPSDSMLLRFLRARDFHLEKAREMLSQSLVWRKQHQVDKILGEYKLPQVVKDYFPGGWHHFDRDGRPVYLLRLGQMDVKGLMKSIGEEGLFKLTLHICEEGIRMTEDRTRQVGRPISTWTLLVDLEGLNMRHLWRPGVKTLLKIIEVMEANYPETMGRVLIVRAPRVFPILWTLVGTFINDNTRCKFIFYSGNDYQGPGGLSEYIEPRSIPDFLGGTAKTRVVDGALVPKALYMSEEEMEKDREHFPLCEDSIYHSVSIARGQVHEVVINNEDVGSVICWDFDVMKQAVIFSVLRTRLPLPPKNEPSKAVHSINPLASDSDHRTVFEKGWKEGTDYFLVEDAITCHDGESIQGSHATEHKGTYVLQWKCVDSQASSFAKNVTELIDSITITHHKAKVMYFHEVLTSQDLNCLASASSIMCPSVDPHLDLDRNVELFRMRMADLGINVELDISAEREFFEPFPHSFVRERIYAFEMTVVQRLPRLSRKSTCFRFPRFRRFISPLVRHWQLSRLPFHLGVHSDQLQSYFPMPETENARSEFRVLRLSQLPFVSAQ</sequence>
<dbReference type="PANTHER" id="PTHR23324">
    <property type="entry name" value="SEC14 RELATED PROTEIN"/>
    <property type="match status" value="1"/>
</dbReference>
<dbReference type="PANTHER" id="PTHR23324:SF66">
    <property type="entry name" value="PROTEIN REAL-TIME"/>
    <property type="match status" value="1"/>
</dbReference>
<dbReference type="PROSITE" id="PS50191">
    <property type="entry name" value="CRAL_TRIO"/>
    <property type="match status" value="1"/>
</dbReference>
<evidence type="ECO:0000256" key="1">
    <source>
        <dbReference type="SAM" id="MobiDB-lite"/>
    </source>
</evidence>
<dbReference type="InterPro" id="IPR036598">
    <property type="entry name" value="GOLD_dom_sf"/>
</dbReference>
<dbReference type="InterPro" id="IPR006797">
    <property type="entry name" value="PRELI/MSF1_dom"/>
</dbReference>
<dbReference type="AlphaFoldDB" id="A0A7R9GB45"/>
<proteinExistence type="predicted"/>
<dbReference type="Pfam" id="PF04707">
    <property type="entry name" value="PRELI"/>
    <property type="match status" value="1"/>
</dbReference>
<dbReference type="Gene3D" id="3.40.525.10">
    <property type="entry name" value="CRAL-TRIO lipid binding domain"/>
    <property type="match status" value="1"/>
</dbReference>
<gene>
    <name evidence="5" type="ORF">NMOB1V02_LOCUS2370</name>
</gene>
<dbReference type="Gene3D" id="2.60.120.680">
    <property type="entry name" value="GOLD domain"/>
    <property type="match status" value="1"/>
</dbReference>
<feature type="domain" description="PRELI/MSF1" evidence="4">
    <location>
        <begin position="2"/>
        <end position="175"/>
    </location>
</feature>
<dbReference type="SUPFAM" id="SSF101576">
    <property type="entry name" value="Supernatant protein factor (SPF), C-terminal domain"/>
    <property type="match status" value="1"/>
</dbReference>
<feature type="domain" description="GOLD" evidence="3">
    <location>
        <begin position="592"/>
        <end position="745"/>
    </location>
</feature>
<feature type="compositionally biased region" description="Basic and acidic residues" evidence="1">
    <location>
        <begin position="277"/>
        <end position="296"/>
    </location>
</feature>
<dbReference type="InterPro" id="IPR051064">
    <property type="entry name" value="SEC14/CRAL-TRIO_domain"/>
</dbReference>
<dbReference type="CDD" id="cd00170">
    <property type="entry name" value="SEC14"/>
    <property type="match status" value="1"/>
</dbReference>
<evidence type="ECO:0000313" key="6">
    <source>
        <dbReference type="Proteomes" id="UP000678499"/>
    </source>
</evidence>
<dbReference type="Proteomes" id="UP000678499">
    <property type="component" value="Unassembled WGS sequence"/>
</dbReference>
<dbReference type="SMART" id="SM01100">
    <property type="entry name" value="CRAL_TRIO_N"/>
    <property type="match status" value="1"/>
</dbReference>
<dbReference type="EMBL" id="CAJPEX010000265">
    <property type="protein sequence ID" value="CAG0914691.1"/>
    <property type="molecule type" value="Genomic_DNA"/>
</dbReference>
<organism evidence="5">
    <name type="scientific">Notodromas monacha</name>
    <dbReference type="NCBI Taxonomy" id="399045"/>
    <lineage>
        <taxon>Eukaryota</taxon>
        <taxon>Metazoa</taxon>
        <taxon>Ecdysozoa</taxon>
        <taxon>Arthropoda</taxon>
        <taxon>Crustacea</taxon>
        <taxon>Oligostraca</taxon>
        <taxon>Ostracoda</taxon>
        <taxon>Podocopa</taxon>
        <taxon>Podocopida</taxon>
        <taxon>Cypridocopina</taxon>
        <taxon>Cypridoidea</taxon>
        <taxon>Cyprididae</taxon>
        <taxon>Notodromas</taxon>
    </lineage>
</organism>
<feature type="domain" description="CRAL-TRIO" evidence="2">
    <location>
        <begin position="388"/>
        <end position="564"/>
    </location>
</feature>
<dbReference type="OrthoDB" id="30289at2759"/>
<dbReference type="InterPro" id="IPR001251">
    <property type="entry name" value="CRAL-TRIO_dom"/>
</dbReference>
<dbReference type="InterPro" id="IPR009038">
    <property type="entry name" value="GOLD_dom"/>
</dbReference>
<reference evidence="5" key="1">
    <citation type="submission" date="2020-11" db="EMBL/GenBank/DDBJ databases">
        <authorList>
            <person name="Tran Van P."/>
        </authorList>
    </citation>
    <scope>NUCLEOTIDE SEQUENCE</scope>
</reference>
<dbReference type="SUPFAM" id="SSF46938">
    <property type="entry name" value="CRAL/TRIO N-terminal domain"/>
    <property type="match status" value="1"/>
</dbReference>
<dbReference type="InterPro" id="IPR036865">
    <property type="entry name" value="CRAL-TRIO_dom_sf"/>
</dbReference>
<evidence type="ECO:0000259" key="3">
    <source>
        <dbReference type="PROSITE" id="PS50866"/>
    </source>
</evidence>
<feature type="compositionally biased region" description="Acidic residues" evidence="1">
    <location>
        <begin position="244"/>
        <end position="276"/>
    </location>
</feature>
<keyword evidence="6" id="KW-1185">Reference proteome</keyword>
<name>A0A7R9GB45_9CRUS</name>
<dbReference type="SMART" id="SM00516">
    <property type="entry name" value="SEC14"/>
    <property type="match status" value="1"/>
</dbReference>
<dbReference type="PROSITE" id="PS50904">
    <property type="entry name" value="PRELI_MSF1"/>
    <property type="match status" value="1"/>
</dbReference>
<dbReference type="GO" id="GO:0005737">
    <property type="term" value="C:cytoplasm"/>
    <property type="evidence" value="ECO:0007669"/>
    <property type="project" value="TreeGrafter"/>
</dbReference>
<dbReference type="InterPro" id="IPR011074">
    <property type="entry name" value="CRAL/TRIO_N_dom"/>
</dbReference>
<evidence type="ECO:0000259" key="2">
    <source>
        <dbReference type="PROSITE" id="PS50191"/>
    </source>
</evidence>
<protein>
    <recommendedName>
        <fullName evidence="7">SEC14-like protein 1</fullName>
    </recommendedName>
</protein>
<evidence type="ECO:0008006" key="7">
    <source>
        <dbReference type="Google" id="ProtNLM"/>
    </source>
</evidence>
<accession>A0A7R9GB45</accession>
<evidence type="ECO:0000259" key="4">
    <source>
        <dbReference type="PROSITE" id="PS50904"/>
    </source>
</evidence>
<dbReference type="Pfam" id="PF03765">
    <property type="entry name" value="CRAL_TRIO_N"/>
    <property type="match status" value="1"/>
</dbReference>
<dbReference type="PROSITE" id="PS50866">
    <property type="entry name" value="GOLD"/>
    <property type="match status" value="1"/>
</dbReference>
<dbReference type="Pfam" id="PF00650">
    <property type="entry name" value="CRAL_TRIO"/>
    <property type="match status" value="1"/>
</dbReference>
<dbReference type="InterPro" id="IPR036273">
    <property type="entry name" value="CRAL/TRIO_N_dom_sf"/>
</dbReference>
<feature type="region of interest" description="Disordered" evidence="1">
    <location>
        <begin position="181"/>
        <end position="296"/>
    </location>
</feature>
<dbReference type="EMBL" id="OA882302">
    <property type="protein sequence ID" value="CAD7274539.1"/>
    <property type="molecule type" value="Genomic_DNA"/>
</dbReference>